<proteinExistence type="predicted"/>
<organism evidence="1 2">
    <name type="scientific">Amanita muscaria (strain Koide BX008)</name>
    <dbReference type="NCBI Taxonomy" id="946122"/>
    <lineage>
        <taxon>Eukaryota</taxon>
        <taxon>Fungi</taxon>
        <taxon>Dikarya</taxon>
        <taxon>Basidiomycota</taxon>
        <taxon>Agaricomycotina</taxon>
        <taxon>Agaricomycetes</taxon>
        <taxon>Agaricomycetidae</taxon>
        <taxon>Agaricales</taxon>
        <taxon>Pluteineae</taxon>
        <taxon>Amanitaceae</taxon>
        <taxon>Amanita</taxon>
    </lineage>
</organism>
<gene>
    <name evidence="1" type="ORF">M378DRAFT_168273</name>
</gene>
<dbReference type="EMBL" id="KN818301">
    <property type="protein sequence ID" value="KIL60261.1"/>
    <property type="molecule type" value="Genomic_DNA"/>
</dbReference>
<dbReference type="AlphaFoldDB" id="A0A0C2WU17"/>
<reference evidence="1 2" key="1">
    <citation type="submission" date="2014-04" db="EMBL/GenBank/DDBJ databases">
        <title>Evolutionary Origins and Diversification of the Mycorrhizal Mutualists.</title>
        <authorList>
            <consortium name="DOE Joint Genome Institute"/>
            <consortium name="Mycorrhizal Genomics Consortium"/>
            <person name="Kohler A."/>
            <person name="Kuo A."/>
            <person name="Nagy L.G."/>
            <person name="Floudas D."/>
            <person name="Copeland A."/>
            <person name="Barry K.W."/>
            <person name="Cichocki N."/>
            <person name="Veneault-Fourrey C."/>
            <person name="LaButti K."/>
            <person name="Lindquist E.A."/>
            <person name="Lipzen A."/>
            <person name="Lundell T."/>
            <person name="Morin E."/>
            <person name="Murat C."/>
            <person name="Riley R."/>
            <person name="Ohm R."/>
            <person name="Sun H."/>
            <person name="Tunlid A."/>
            <person name="Henrissat B."/>
            <person name="Grigoriev I.V."/>
            <person name="Hibbett D.S."/>
            <person name="Martin F."/>
        </authorList>
    </citation>
    <scope>NUCLEOTIDE SEQUENCE [LARGE SCALE GENOMIC DNA]</scope>
    <source>
        <strain evidence="1 2">Koide BX008</strain>
    </source>
</reference>
<protein>
    <submittedName>
        <fullName evidence="1">Uncharacterized protein</fullName>
    </submittedName>
</protein>
<sequence length="75" mass="8664">MISHQRGFTPQIDRLSLISSSYPMDIDASVQVEELHRGPGDHAILYLQFNTRLKPTLVRSLITNWFPYFHPHIGC</sequence>
<name>A0A0C2WU17_AMAMK</name>
<dbReference type="Proteomes" id="UP000054549">
    <property type="component" value="Unassembled WGS sequence"/>
</dbReference>
<evidence type="ECO:0000313" key="1">
    <source>
        <dbReference type="EMBL" id="KIL60261.1"/>
    </source>
</evidence>
<accession>A0A0C2WU17</accession>
<keyword evidence="2" id="KW-1185">Reference proteome</keyword>
<dbReference type="HOGENOM" id="CLU_2670595_0_0_1"/>
<dbReference type="InParanoid" id="A0A0C2WU17"/>
<evidence type="ECO:0000313" key="2">
    <source>
        <dbReference type="Proteomes" id="UP000054549"/>
    </source>
</evidence>